<sequence>MKKIIQILNVLLFSGIAFIASAKDVDVLEYSTLKQKAIDFENSLPPEINSQLNHSYGPILAEVFKQCVPVARPTSFEVISYVNKDGIAEKNWTMTPSQFGQCAKQVFYGQKLYSIDEKPFYAILNFNLRQESDN</sequence>
<dbReference type="EMBL" id="CP033133">
    <property type="protein sequence ID" value="AYO55607.1"/>
    <property type="molecule type" value="Genomic_DNA"/>
</dbReference>
<dbReference type="AlphaFoldDB" id="A0A3G2T7W1"/>
<keyword evidence="1" id="KW-0732">Signal</keyword>
<feature type="signal peptide" evidence="1">
    <location>
        <begin position="1"/>
        <end position="22"/>
    </location>
</feature>
<evidence type="ECO:0000313" key="2">
    <source>
        <dbReference type="EMBL" id="AYO55607.1"/>
    </source>
</evidence>
<evidence type="ECO:0000313" key="3">
    <source>
        <dbReference type="Proteomes" id="UP000279962"/>
    </source>
</evidence>
<dbReference type="RefSeq" id="WP_087553584.1">
    <property type="nucleotide sequence ID" value="NZ_CP033133.1"/>
</dbReference>
<organism evidence="2 3">
    <name type="scientific">Acinetobacter wuhouensis</name>
    <dbReference type="NCBI Taxonomy" id="1879050"/>
    <lineage>
        <taxon>Bacteria</taxon>
        <taxon>Pseudomonadati</taxon>
        <taxon>Pseudomonadota</taxon>
        <taxon>Gammaproteobacteria</taxon>
        <taxon>Moraxellales</taxon>
        <taxon>Moraxellaceae</taxon>
        <taxon>Acinetobacter</taxon>
    </lineage>
</organism>
<gene>
    <name evidence="2" type="ORF">CDG68_19005</name>
</gene>
<reference evidence="2 3" key="1">
    <citation type="submission" date="2018-10" db="EMBL/GenBank/DDBJ databases">
        <title>The complete genome of Acinetobacter wuhouensis strain WCHAW010062.</title>
        <authorList>
            <person name="Hu Y."/>
            <person name="Long H."/>
            <person name="Feng Y."/>
            <person name="Zong Z."/>
        </authorList>
    </citation>
    <scope>NUCLEOTIDE SEQUENCE [LARGE SCALE GENOMIC DNA]</scope>
    <source>
        <strain evidence="2 3">WCHAW010062</strain>
    </source>
</reference>
<protein>
    <submittedName>
        <fullName evidence="2">Uncharacterized protein</fullName>
    </submittedName>
</protein>
<evidence type="ECO:0000256" key="1">
    <source>
        <dbReference type="SAM" id="SignalP"/>
    </source>
</evidence>
<name>A0A3G2T7W1_9GAMM</name>
<proteinExistence type="predicted"/>
<accession>A0A3G2T7W1</accession>
<dbReference type="Proteomes" id="UP000279962">
    <property type="component" value="Chromosome"/>
</dbReference>
<feature type="chain" id="PRO_5018045697" evidence="1">
    <location>
        <begin position="23"/>
        <end position="134"/>
    </location>
</feature>